<dbReference type="InterPro" id="IPR000330">
    <property type="entry name" value="SNF2_N"/>
</dbReference>
<evidence type="ECO:0000256" key="1">
    <source>
        <dbReference type="ARBA" id="ARBA00022801"/>
    </source>
</evidence>
<dbReference type="PANTHER" id="PTHR45766:SF6">
    <property type="entry name" value="SWI_SNF-RELATED MATRIX-ASSOCIATED ACTIN-DEPENDENT REGULATOR OF CHROMATIN SUBFAMILY A-LIKE PROTEIN 1"/>
    <property type="match status" value="1"/>
</dbReference>
<dbReference type="AlphaFoldDB" id="A0A0F9LUJ2"/>
<dbReference type="InterPro" id="IPR001650">
    <property type="entry name" value="Helicase_C-like"/>
</dbReference>
<protein>
    <recommendedName>
        <fullName evidence="2">Helicase ATP-binding domain-containing protein</fullName>
    </recommendedName>
</protein>
<dbReference type="PANTHER" id="PTHR45766">
    <property type="entry name" value="DNA ANNEALING HELICASE AND ENDONUCLEASE ZRANB3 FAMILY MEMBER"/>
    <property type="match status" value="1"/>
</dbReference>
<sequence>MKKDLSKYQEFLKSKVIQDNATGFKVNVEDLNPMLFDWQKVLVKWALYKGKSALFEDCGLGKTVQQLEWAKWVCKKTKGSILILAPLAVSLQTKREGRKFGIRVNVCKDQKDVKPGINISNYERLHKFDTSSFTGIVLDESGIIKNFAGKIRNQVIELFQNTQYKLCCTATPSPNDFTELGNTAEFLGTMTRTEMLSMFFINDTKDTGTWRLKGHVKDNLFWEWVCSWAVMMRKPSDIGFEDRKFILPPLEIHEHVVPYYGPNKGLLVREAKTLNDRRAARKESLLERVSIAAELANKNEDHWLMWCNLNVESELLKKSIGESVEVKGADTQEHKEISMLDFSENKIKCLVTKPRIGGFGMNWQNCNNMAFVGLSDSYEQYYQAVRRCWRFGQEKTVYAHIITEEREGAVVRNIKRKESDMMKMFDGMIKHMSELTKKELTHTSKTKTDYFPQIEMKLPTFIKAKKLKLKRRKK</sequence>
<name>A0A0F9LUJ2_9ZZZZ</name>
<gene>
    <name evidence="3" type="ORF">LCGC14_1154580</name>
</gene>
<proteinExistence type="predicted"/>
<dbReference type="EMBL" id="LAZR01005579">
    <property type="protein sequence ID" value="KKM98779.1"/>
    <property type="molecule type" value="Genomic_DNA"/>
</dbReference>
<comment type="caution">
    <text evidence="3">The sequence shown here is derived from an EMBL/GenBank/DDBJ whole genome shotgun (WGS) entry which is preliminary data.</text>
</comment>
<dbReference type="GO" id="GO:0005524">
    <property type="term" value="F:ATP binding"/>
    <property type="evidence" value="ECO:0007669"/>
    <property type="project" value="InterPro"/>
</dbReference>
<dbReference type="SUPFAM" id="SSF52540">
    <property type="entry name" value="P-loop containing nucleoside triphosphate hydrolases"/>
    <property type="match status" value="2"/>
</dbReference>
<reference evidence="3" key="1">
    <citation type="journal article" date="2015" name="Nature">
        <title>Complex archaea that bridge the gap between prokaryotes and eukaryotes.</title>
        <authorList>
            <person name="Spang A."/>
            <person name="Saw J.H."/>
            <person name="Jorgensen S.L."/>
            <person name="Zaremba-Niedzwiedzka K."/>
            <person name="Martijn J."/>
            <person name="Lind A.E."/>
            <person name="van Eijk R."/>
            <person name="Schleper C."/>
            <person name="Guy L."/>
            <person name="Ettema T.J."/>
        </authorList>
    </citation>
    <scope>NUCLEOTIDE SEQUENCE</scope>
</reference>
<accession>A0A0F9LUJ2</accession>
<evidence type="ECO:0000313" key="3">
    <source>
        <dbReference type="EMBL" id="KKM98779.1"/>
    </source>
</evidence>
<organism evidence="3">
    <name type="scientific">marine sediment metagenome</name>
    <dbReference type="NCBI Taxonomy" id="412755"/>
    <lineage>
        <taxon>unclassified sequences</taxon>
        <taxon>metagenomes</taxon>
        <taxon>ecological metagenomes</taxon>
    </lineage>
</organism>
<dbReference type="InterPro" id="IPR014001">
    <property type="entry name" value="Helicase_ATP-bd"/>
</dbReference>
<evidence type="ECO:0000259" key="2">
    <source>
        <dbReference type="PROSITE" id="PS51192"/>
    </source>
</evidence>
<dbReference type="PROSITE" id="PS51192">
    <property type="entry name" value="HELICASE_ATP_BIND_1"/>
    <property type="match status" value="1"/>
</dbReference>
<feature type="domain" description="Helicase ATP-binding" evidence="2">
    <location>
        <begin position="43"/>
        <end position="190"/>
    </location>
</feature>
<dbReference type="Pfam" id="PF00271">
    <property type="entry name" value="Helicase_C"/>
    <property type="match status" value="1"/>
</dbReference>
<dbReference type="Pfam" id="PF00176">
    <property type="entry name" value="SNF2-rel_dom"/>
    <property type="match status" value="1"/>
</dbReference>
<keyword evidence="1" id="KW-0378">Hydrolase</keyword>
<dbReference type="GO" id="GO:0016787">
    <property type="term" value="F:hydrolase activity"/>
    <property type="evidence" value="ECO:0007669"/>
    <property type="project" value="UniProtKB-KW"/>
</dbReference>
<dbReference type="Gene3D" id="3.40.50.300">
    <property type="entry name" value="P-loop containing nucleotide triphosphate hydrolases"/>
    <property type="match status" value="2"/>
</dbReference>
<dbReference type="InterPro" id="IPR027417">
    <property type="entry name" value="P-loop_NTPase"/>
</dbReference>
<dbReference type="SMART" id="SM00487">
    <property type="entry name" value="DEXDc"/>
    <property type="match status" value="1"/>
</dbReference>